<gene>
    <name evidence="2" type="ORF">E3T28_16635</name>
</gene>
<feature type="domain" description="HTH cro/C1-type" evidence="1">
    <location>
        <begin position="16"/>
        <end position="48"/>
    </location>
</feature>
<name>A0ABY2IVU9_9MICO</name>
<organism evidence="2 3">
    <name type="scientific">Cryobacterium sinapicolor</name>
    <dbReference type="NCBI Taxonomy" id="1259236"/>
    <lineage>
        <taxon>Bacteria</taxon>
        <taxon>Bacillati</taxon>
        <taxon>Actinomycetota</taxon>
        <taxon>Actinomycetes</taxon>
        <taxon>Micrococcales</taxon>
        <taxon>Microbacteriaceae</taxon>
        <taxon>Cryobacterium</taxon>
    </lineage>
</organism>
<accession>A0ABY2IVU9</accession>
<dbReference type="PROSITE" id="PS50943">
    <property type="entry name" value="HTH_CROC1"/>
    <property type="match status" value="1"/>
</dbReference>
<comment type="caution">
    <text evidence="2">The sequence shown here is derived from an EMBL/GenBank/DDBJ whole genome shotgun (WGS) entry which is preliminary data.</text>
</comment>
<evidence type="ECO:0000313" key="2">
    <source>
        <dbReference type="EMBL" id="TFC93432.1"/>
    </source>
</evidence>
<dbReference type="EMBL" id="SOGQ01000095">
    <property type="protein sequence ID" value="TFC93432.1"/>
    <property type="molecule type" value="Genomic_DNA"/>
</dbReference>
<dbReference type="SUPFAM" id="SSF47413">
    <property type="entry name" value="lambda repressor-like DNA-binding domains"/>
    <property type="match status" value="1"/>
</dbReference>
<dbReference type="Proteomes" id="UP000297853">
    <property type="component" value="Unassembled WGS sequence"/>
</dbReference>
<keyword evidence="3" id="KW-1185">Reference proteome</keyword>
<dbReference type="CDD" id="cd00093">
    <property type="entry name" value="HTH_XRE"/>
    <property type="match status" value="1"/>
</dbReference>
<protein>
    <submittedName>
        <fullName evidence="2">XRE family transcriptional regulator</fullName>
    </submittedName>
</protein>
<reference evidence="2 3" key="1">
    <citation type="submission" date="2019-03" db="EMBL/GenBank/DDBJ databases">
        <title>Genomics of glacier-inhabiting Cryobacterium strains.</title>
        <authorList>
            <person name="Liu Q."/>
            <person name="Xin Y.-H."/>
        </authorList>
    </citation>
    <scope>NUCLEOTIDE SEQUENCE [LARGE SCALE GENOMIC DNA]</scope>
    <source>
        <strain evidence="2 3">TMT1-23-1</strain>
    </source>
</reference>
<dbReference type="Pfam" id="PF01381">
    <property type="entry name" value="HTH_3"/>
    <property type="match status" value="1"/>
</dbReference>
<dbReference type="InterPro" id="IPR001387">
    <property type="entry name" value="Cro/C1-type_HTH"/>
</dbReference>
<evidence type="ECO:0000259" key="1">
    <source>
        <dbReference type="PROSITE" id="PS50943"/>
    </source>
</evidence>
<evidence type="ECO:0000313" key="3">
    <source>
        <dbReference type="Proteomes" id="UP000297853"/>
    </source>
</evidence>
<dbReference type="InterPro" id="IPR010982">
    <property type="entry name" value="Lambda_DNA-bd_dom_sf"/>
</dbReference>
<dbReference type="Gene3D" id="1.10.260.40">
    <property type="entry name" value="lambda repressor-like DNA-binding domains"/>
    <property type="match status" value="1"/>
</dbReference>
<sequence length="199" mass="21756">MGYKTETIVAASSTLVRAARRSKHLTQARLAELTGIDQASVSHHERGRDAAYSTVDRLLAGAGHRLYAAPTRRDDAASAAEAIREYLRAKDADRALRALLQLNDNLTAERGLVRGILGLTEPEPTGDLMWDAAIAALVAWRLNQENIPLPGWVNNPERALTEPIVFRVDPADPAPERDDVPKEFAERGVLAWADTFASV</sequence>
<proteinExistence type="predicted"/>